<comment type="similarity">
    <text evidence="7">Belongs to the NusA family.</text>
</comment>
<feature type="compositionally biased region" description="Acidic residues" evidence="8">
    <location>
        <begin position="535"/>
        <end position="549"/>
    </location>
</feature>
<dbReference type="Pfam" id="PF14520">
    <property type="entry name" value="HHH_5"/>
    <property type="match status" value="1"/>
</dbReference>
<dbReference type="InterPro" id="IPR058582">
    <property type="entry name" value="KH_NusA_2nd"/>
</dbReference>
<dbReference type="CDD" id="cd04455">
    <property type="entry name" value="S1_NusA"/>
    <property type="match status" value="1"/>
</dbReference>
<dbReference type="Pfam" id="PF08529">
    <property type="entry name" value="NusA_N"/>
    <property type="match status" value="1"/>
</dbReference>
<keyword evidence="2 7" id="KW-0963">Cytoplasm</keyword>
<sequence length="598" mass="65755">MAVTGISANRMELLSIANAVAMEKNIDKEIVIEAIEEAIQKGAKSRYGAHHDIRAKIDPKTGELALTRHVTVVEDDWQPEDELEEFNDSAMVRLTDAQKRDPEAEVGKEYVEELPPFDFGRVQTQMARQVVMGKVREAERANQYEEFKDRVGEIVNGTVKRVEYGNTIVDLGRGEGVMRRDQSIPREVFNIGDRIRTYIYDVRPEVKGPQIMLSRAHPGFMAKLFAQEVPEVYDGVIEIRAAARDSGSRAKMAVLSNDSSIDPVGACVGMRGSRVQAVVAELQGEKIDIIQWNPDEPTFIVNALAPAEVAKVVLDEEAGRVEVVVPDEQLSLAIGRRGQNVRLASQLTGWQIDIITESQDSERRQREFAERTQLFQDALDVDEVIAQLLVTEGFATVEDVAFVEAYEISDIEGFDEETAEELQARANDYLSRQAAELDNKRKELGVEDGVLEVPGVTLPIAVALGEGGVKTVEDLADLATDEIRGGFEVKNGERVRVPGVLESFSLPQEDAEMLILQARVAAGWIDASELPQPEPEPEADEEEAYDEAEAVFGGESQAPVGEADDAGEAEGDEGVEQAEPAEGDAEVFAEDPEQPRDA</sequence>
<dbReference type="SUPFAM" id="SSF69705">
    <property type="entry name" value="Transcription factor NusA, N-terminal domain"/>
    <property type="match status" value="1"/>
</dbReference>
<dbReference type="Pfam" id="PF26594">
    <property type="entry name" value="KH_NusA_2nd"/>
    <property type="match status" value="1"/>
</dbReference>
<comment type="caution">
    <text evidence="10">The sequence shown here is derived from an EMBL/GenBank/DDBJ whole genome shotgun (WGS) entry which is preliminary data.</text>
</comment>
<dbReference type="InterPro" id="IPR015946">
    <property type="entry name" value="KH_dom-like_a/b"/>
</dbReference>
<dbReference type="SUPFAM" id="SSF50249">
    <property type="entry name" value="Nucleic acid-binding proteins"/>
    <property type="match status" value="1"/>
</dbReference>
<dbReference type="GO" id="GO:0005829">
    <property type="term" value="C:cytosol"/>
    <property type="evidence" value="ECO:0007669"/>
    <property type="project" value="TreeGrafter"/>
</dbReference>
<dbReference type="FunFam" id="3.30.300.20:FF:000005">
    <property type="entry name" value="Transcription termination/antitermination protein NusA"/>
    <property type="match status" value="1"/>
</dbReference>
<dbReference type="GO" id="GO:0006353">
    <property type="term" value="P:DNA-templated transcription termination"/>
    <property type="evidence" value="ECO:0007669"/>
    <property type="project" value="UniProtKB-UniRule"/>
</dbReference>
<gene>
    <name evidence="7" type="primary">nusA</name>
    <name evidence="10" type="ORF">MBEBAB_2871</name>
</gene>
<dbReference type="InterPro" id="IPR010213">
    <property type="entry name" value="TF_NusA"/>
</dbReference>
<evidence type="ECO:0000313" key="11">
    <source>
        <dbReference type="Proteomes" id="UP000016569"/>
    </source>
</evidence>
<dbReference type="InterPro" id="IPR003029">
    <property type="entry name" value="S1_domain"/>
</dbReference>
<dbReference type="Proteomes" id="UP000016569">
    <property type="component" value="Unassembled WGS sequence"/>
</dbReference>
<dbReference type="InterPro" id="IPR036555">
    <property type="entry name" value="NusA_N_sf"/>
</dbReference>
<dbReference type="InterPro" id="IPR010214">
    <property type="entry name" value="Tscrpt_termin_fac_NusA_C_rpt"/>
</dbReference>
<dbReference type="InterPro" id="IPR025249">
    <property type="entry name" value="TF_NusA_KH_1st"/>
</dbReference>
<feature type="compositionally biased region" description="Acidic residues" evidence="8">
    <location>
        <begin position="562"/>
        <end position="592"/>
    </location>
</feature>
<evidence type="ECO:0000256" key="3">
    <source>
        <dbReference type="ARBA" id="ARBA00022814"/>
    </source>
</evidence>
<evidence type="ECO:0000256" key="6">
    <source>
        <dbReference type="ARBA" id="ARBA00023163"/>
    </source>
</evidence>
<comment type="subcellular location">
    <subcellularLocation>
        <location evidence="7">Cytoplasm</location>
    </subcellularLocation>
</comment>
<dbReference type="CDD" id="cd02134">
    <property type="entry name" value="KH-II_NusA_rpt1"/>
    <property type="match status" value="1"/>
</dbReference>
<dbReference type="SMART" id="SM00316">
    <property type="entry name" value="S1"/>
    <property type="match status" value="1"/>
</dbReference>
<dbReference type="InterPro" id="IPR010995">
    <property type="entry name" value="DNA_repair_Rad51/TF_NusA_a-hlx"/>
</dbReference>
<feature type="domain" description="S1 motif" evidence="9">
    <location>
        <begin position="152"/>
        <end position="216"/>
    </location>
</feature>
<dbReference type="NCBIfam" id="TIGR01954">
    <property type="entry name" value="nusA_Cterm_rpt"/>
    <property type="match status" value="1"/>
</dbReference>
<dbReference type="OrthoDB" id="9807233at2"/>
<evidence type="ECO:0000256" key="5">
    <source>
        <dbReference type="ARBA" id="ARBA00023015"/>
    </source>
</evidence>
<dbReference type="FunFam" id="2.40.50.140:FF:000058">
    <property type="entry name" value="Transcription termination/antitermination protein NusA"/>
    <property type="match status" value="1"/>
</dbReference>
<dbReference type="AlphaFoldDB" id="A0A8E0NE39"/>
<dbReference type="Gene3D" id="2.40.50.140">
    <property type="entry name" value="Nucleic acid-binding proteins"/>
    <property type="match status" value="1"/>
</dbReference>
<keyword evidence="1 7" id="KW-0806">Transcription termination</keyword>
<accession>A0A8E0NE39</accession>
<dbReference type="InterPro" id="IPR030842">
    <property type="entry name" value="TF_NusA_bacterial"/>
</dbReference>
<dbReference type="RefSeq" id="WP_021698715.1">
    <property type="nucleotide sequence ID" value="NZ_BATC01000095.1"/>
</dbReference>
<keyword evidence="4 7" id="KW-0694">RNA-binding</keyword>
<feature type="region of interest" description="Disordered" evidence="8">
    <location>
        <begin position="528"/>
        <end position="598"/>
    </location>
</feature>
<dbReference type="Gene3D" id="3.30.1480.10">
    <property type="entry name" value="NusA, N-terminal domain"/>
    <property type="match status" value="1"/>
</dbReference>
<evidence type="ECO:0000256" key="4">
    <source>
        <dbReference type="ARBA" id="ARBA00022884"/>
    </source>
</evidence>
<dbReference type="GO" id="GO:0031564">
    <property type="term" value="P:transcription antitermination"/>
    <property type="evidence" value="ECO:0007669"/>
    <property type="project" value="UniProtKB-UniRule"/>
</dbReference>
<protein>
    <recommendedName>
        <fullName evidence="7">Transcription termination/antitermination protein NusA</fullName>
    </recommendedName>
</protein>
<name>A0A8E0NE39_9CAUL</name>
<dbReference type="SUPFAM" id="SSF54814">
    <property type="entry name" value="Prokaryotic type KH domain (KH-domain type II)"/>
    <property type="match status" value="2"/>
</dbReference>
<dbReference type="PROSITE" id="PS50084">
    <property type="entry name" value="KH_TYPE_1"/>
    <property type="match status" value="1"/>
</dbReference>
<comment type="subunit">
    <text evidence="7">Monomer. Binds directly to the core enzyme of the DNA-dependent RNA polymerase and to nascent RNA.</text>
</comment>
<dbReference type="InterPro" id="IPR012340">
    <property type="entry name" value="NA-bd_OB-fold"/>
</dbReference>
<evidence type="ECO:0000259" key="9">
    <source>
        <dbReference type="PROSITE" id="PS50126"/>
    </source>
</evidence>
<dbReference type="PANTHER" id="PTHR22648:SF0">
    <property type="entry name" value="TRANSCRIPTION TERMINATION_ANTITERMINATION PROTEIN NUSA"/>
    <property type="match status" value="1"/>
</dbReference>
<dbReference type="HAMAP" id="MF_00945_B">
    <property type="entry name" value="NusA_B"/>
    <property type="match status" value="1"/>
</dbReference>
<evidence type="ECO:0000256" key="8">
    <source>
        <dbReference type="SAM" id="MobiDB-lite"/>
    </source>
</evidence>
<dbReference type="Pfam" id="PF13184">
    <property type="entry name" value="KH_NusA_1st"/>
    <property type="match status" value="1"/>
</dbReference>
<keyword evidence="6 7" id="KW-0804">Transcription</keyword>
<dbReference type="SMART" id="SM00322">
    <property type="entry name" value="KH"/>
    <property type="match status" value="2"/>
</dbReference>
<dbReference type="Gene3D" id="1.10.150.20">
    <property type="entry name" value="5' to 3' exonuclease, C-terminal subdomain"/>
    <property type="match status" value="2"/>
</dbReference>
<organism evidence="10 11">
    <name type="scientific">Brevundimonas abyssalis TAR-001</name>
    <dbReference type="NCBI Taxonomy" id="1391729"/>
    <lineage>
        <taxon>Bacteria</taxon>
        <taxon>Pseudomonadati</taxon>
        <taxon>Pseudomonadota</taxon>
        <taxon>Alphaproteobacteria</taxon>
        <taxon>Caulobacterales</taxon>
        <taxon>Caulobacteraceae</taxon>
        <taxon>Brevundimonas</taxon>
    </lineage>
</organism>
<dbReference type="InterPro" id="IPR009019">
    <property type="entry name" value="KH_sf_prok-type"/>
</dbReference>
<keyword evidence="3 7" id="KW-0889">Transcription antitermination</keyword>
<dbReference type="InterPro" id="IPR013735">
    <property type="entry name" value="TF_NusA_N"/>
</dbReference>
<dbReference type="GO" id="GO:0003700">
    <property type="term" value="F:DNA-binding transcription factor activity"/>
    <property type="evidence" value="ECO:0007669"/>
    <property type="project" value="InterPro"/>
</dbReference>
<dbReference type="SUPFAM" id="SSF47794">
    <property type="entry name" value="Rad51 N-terminal domain-like"/>
    <property type="match status" value="1"/>
</dbReference>
<dbReference type="PANTHER" id="PTHR22648">
    <property type="entry name" value="TRANSCRIPTION TERMINATION FACTOR NUSA"/>
    <property type="match status" value="1"/>
</dbReference>
<proteinExistence type="inferred from homology"/>
<evidence type="ECO:0000313" key="10">
    <source>
        <dbReference type="EMBL" id="GAD60621.1"/>
    </source>
</evidence>
<dbReference type="InterPro" id="IPR004087">
    <property type="entry name" value="KH_dom"/>
</dbReference>
<dbReference type="Gene3D" id="3.30.300.20">
    <property type="match status" value="2"/>
</dbReference>
<dbReference type="GO" id="GO:0003723">
    <property type="term" value="F:RNA binding"/>
    <property type="evidence" value="ECO:0007669"/>
    <property type="project" value="UniProtKB-UniRule"/>
</dbReference>
<comment type="function">
    <text evidence="7">Participates in both transcription termination and antitermination.</text>
</comment>
<keyword evidence="11" id="KW-1185">Reference proteome</keyword>
<keyword evidence="5 7" id="KW-0805">Transcription regulation</keyword>
<dbReference type="FunFam" id="3.30.300.20:FF:000002">
    <property type="entry name" value="Transcription termination/antitermination protein NusA"/>
    <property type="match status" value="1"/>
</dbReference>
<evidence type="ECO:0000256" key="1">
    <source>
        <dbReference type="ARBA" id="ARBA00022472"/>
    </source>
</evidence>
<evidence type="ECO:0000256" key="7">
    <source>
        <dbReference type="HAMAP-Rule" id="MF_00945"/>
    </source>
</evidence>
<dbReference type="CDD" id="cd22529">
    <property type="entry name" value="KH-II_NusA_rpt2"/>
    <property type="match status" value="1"/>
</dbReference>
<dbReference type="PROSITE" id="PS50126">
    <property type="entry name" value="S1"/>
    <property type="match status" value="1"/>
</dbReference>
<dbReference type="EMBL" id="BATC01000095">
    <property type="protein sequence ID" value="GAD60621.1"/>
    <property type="molecule type" value="Genomic_DNA"/>
</dbReference>
<reference evidence="11" key="1">
    <citation type="journal article" date="2013" name="Genome Announc.">
        <title>Draft Genome Sequence of the Dimorphic Prosthecate Bacterium Brevundimonas abyssalis TAR-001T.</title>
        <authorList>
            <person name="Tsubouchi T."/>
            <person name="Nishi S."/>
            <person name="Usui K."/>
            <person name="Shimane Y."/>
            <person name="Takaki Y."/>
            <person name="Maruyama T."/>
            <person name="Hatada Y."/>
        </authorList>
    </citation>
    <scope>NUCLEOTIDE SEQUENCE [LARGE SCALE GENOMIC DNA]</scope>
    <source>
        <strain evidence="11">TAR-001</strain>
    </source>
</reference>
<evidence type="ECO:0000256" key="2">
    <source>
        <dbReference type="ARBA" id="ARBA00022490"/>
    </source>
</evidence>
<dbReference type="NCBIfam" id="TIGR01953">
    <property type="entry name" value="NusA"/>
    <property type="match status" value="1"/>
</dbReference>
<dbReference type="GO" id="GO:0000166">
    <property type="term" value="F:nucleotide binding"/>
    <property type="evidence" value="ECO:0007669"/>
    <property type="project" value="InterPro"/>
</dbReference>